<dbReference type="AlphaFoldDB" id="A0A229VYD1"/>
<feature type="compositionally biased region" description="Low complexity" evidence="1">
    <location>
        <begin position="94"/>
        <end position="106"/>
    </location>
</feature>
<feature type="compositionally biased region" description="Basic and acidic residues" evidence="1">
    <location>
        <begin position="129"/>
        <end position="141"/>
    </location>
</feature>
<dbReference type="EMBL" id="NEWD01000013">
    <property type="protein sequence ID" value="OXN00607.1"/>
    <property type="molecule type" value="Genomic_DNA"/>
</dbReference>
<sequence>MTGITGRRAETCIGDENDRRRLHETGLHTDASIDKNTAIGRLLLATARARTPIAVHAETCTDGGCLIIIDIPDPEPDDRIATGTTPAEPDRATETGTGPTGDDTGGQAEDDAPTTEIPAITPVGTRTDFLAELRRREERIRTSKQKKDRRK</sequence>
<comment type="caution">
    <text evidence="2">The sequence shown here is derived from an EMBL/GenBank/DDBJ whole genome shotgun (WGS) entry which is preliminary data.</text>
</comment>
<feature type="region of interest" description="Disordered" evidence="1">
    <location>
        <begin position="71"/>
        <end position="151"/>
    </location>
</feature>
<organism evidence="2 3">
    <name type="scientific">Bifidobacterium vansinderenii</name>
    <dbReference type="NCBI Taxonomy" id="1984871"/>
    <lineage>
        <taxon>Bacteria</taxon>
        <taxon>Bacillati</taxon>
        <taxon>Actinomycetota</taxon>
        <taxon>Actinomycetes</taxon>
        <taxon>Bifidobacteriales</taxon>
        <taxon>Bifidobacteriaceae</taxon>
        <taxon>Bifidobacterium</taxon>
    </lineage>
</organism>
<gene>
    <name evidence="2" type="ORF">Tam10B_1130</name>
</gene>
<evidence type="ECO:0000256" key="1">
    <source>
        <dbReference type="SAM" id="MobiDB-lite"/>
    </source>
</evidence>
<dbReference type="Proteomes" id="UP000215433">
    <property type="component" value="Unassembled WGS sequence"/>
</dbReference>
<dbReference type="OrthoDB" id="9834572at2"/>
<feature type="compositionally biased region" description="Basic residues" evidence="1">
    <location>
        <begin position="142"/>
        <end position="151"/>
    </location>
</feature>
<name>A0A229VYD1_9BIFI</name>
<proteinExistence type="predicted"/>
<dbReference type="RefSeq" id="WP_093960300.1">
    <property type="nucleotide sequence ID" value="NZ_NEWD01000013.1"/>
</dbReference>
<evidence type="ECO:0000313" key="3">
    <source>
        <dbReference type="Proteomes" id="UP000215433"/>
    </source>
</evidence>
<evidence type="ECO:0000313" key="2">
    <source>
        <dbReference type="EMBL" id="OXN00607.1"/>
    </source>
</evidence>
<protein>
    <submittedName>
        <fullName evidence="2">Uncharacterized protein</fullName>
    </submittedName>
</protein>
<accession>A0A229VYD1</accession>
<reference evidence="2 3" key="1">
    <citation type="submission" date="2017-05" db="EMBL/GenBank/DDBJ databases">
        <title>Bifidobacterium vansinderenii sp. nov.</title>
        <authorList>
            <person name="Lugli G.A."/>
            <person name="Duranti S."/>
            <person name="Mangifesta M."/>
        </authorList>
    </citation>
    <scope>NUCLEOTIDE SEQUENCE [LARGE SCALE GENOMIC DNA]</scope>
    <source>
        <strain evidence="2 3">Tam10B</strain>
    </source>
</reference>
<keyword evidence="3" id="KW-1185">Reference proteome</keyword>